<evidence type="ECO:0000256" key="1">
    <source>
        <dbReference type="SAM" id="MobiDB-lite"/>
    </source>
</evidence>
<reference evidence="3" key="1">
    <citation type="submission" date="2021-01" db="EMBL/GenBank/DDBJ databases">
        <authorList>
            <person name="Corre E."/>
            <person name="Pelletier E."/>
            <person name="Niang G."/>
            <person name="Scheremetjew M."/>
            <person name="Finn R."/>
            <person name="Kale V."/>
            <person name="Holt S."/>
            <person name="Cochrane G."/>
            <person name="Meng A."/>
            <person name="Brown T."/>
            <person name="Cohen L."/>
        </authorList>
    </citation>
    <scope>NUCLEOTIDE SEQUENCE</scope>
    <source>
        <strain evidence="3">NIES-381</strain>
    </source>
</reference>
<sequence>MAQWRNQTSIQAHFLTLMDERIAAREAEYQELRRRNQEEAAKLAKQDRASRRVLTVEAQEDHVNRLHYQSQEQRKTREEQSRAKLYQPTGHQLGMEEQEEMVQRLYYSEAAKAQSRADERLSKLEETAISLTGTHEPIDREELEASVHRLHDQEAEYRRSKREALQQKYSPPLLTKSISLPEIQASAQRLCNESVQHKKASRDKLLELHLAKAPPCKKLRVQQQKEVADRLFKSGQA</sequence>
<protein>
    <submittedName>
        <fullName evidence="3">Uncharacterized protein</fullName>
    </submittedName>
</protein>
<organism evidence="3">
    <name type="scientific">Eutreptiella gymnastica</name>
    <dbReference type="NCBI Taxonomy" id="73025"/>
    <lineage>
        <taxon>Eukaryota</taxon>
        <taxon>Discoba</taxon>
        <taxon>Euglenozoa</taxon>
        <taxon>Euglenida</taxon>
        <taxon>Spirocuta</taxon>
        <taxon>Euglenophyceae</taxon>
        <taxon>Eutreptiales</taxon>
        <taxon>Eutreptiaceae</taxon>
        <taxon>Eutreptiella</taxon>
    </lineage>
</organism>
<dbReference type="PANTHER" id="PTHR38828:SF1">
    <property type="match status" value="1"/>
</dbReference>
<feature type="compositionally biased region" description="Basic and acidic residues" evidence="1">
    <location>
        <begin position="40"/>
        <end position="50"/>
    </location>
</feature>
<dbReference type="EMBL" id="HBGA01120329">
    <property type="protein sequence ID" value="CAD9033382.1"/>
    <property type="molecule type" value="Transcribed_RNA"/>
</dbReference>
<feature type="region of interest" description="Disordered" evidence="1">
    <location>
        <begin position="40"/>
        <end position="82"/>
    </location>
</feature>
<dbReference type="EMBL" id="HBGA01120326">
    <property type="protein sequence ID" value="CAD9033381.1"/>
    <property type="molecule type" value="Transcribed_RNA"/>
</dbReference>
<dbReference type="PANTHER" id="PTHR38828">
    <property type="match status" value="1"/>
</dbReference>
<evidence type="ECO:0000313" key="4">
    <source>
        <dbReference type="EMBL" id="CAD9033382.1"/>
    </source>
</evidence>
<proteinExistence type="predicted"/>
<evidence type="ECO:0000313" key="2">
    <source>
        <dbReference type="EMBL" id="CAD9033377.1"/>
    </source>
</evidence>
<accession>A0A6U8K5V8</accession>
<gene>
    <name evidence="2" type="ORF">EGYM00392_LOCUS44524</name>
    <name evidence="3" type="ORF">EGYM00392_LOCUS44528</name>
    <name evidence="4" type="ORF">EGYM00392_LOCUS44529</name>
</gene>
<evidence type="ECO:0000313" key="3">
    <source>
        <dbReference type="EMBL" id="CAD9033381.1"/>
    </source>
</evidence>
<name>A0A6U8K5V8_9EUGL</name>
<dbReference type="InterPro" id="IPR039963">
    <property type="entry name" value="Unchar_22kDa"/>
</dbReference>
<dbReference type="EMBL" id="HBGA01120311">
    <property type="protein sequence ID" value="CAD9033377.1"/>
    <property type="molecule type" value="Transcribed_RNA"/>
</dbReference>
<feature type="compositionally biased region" description="Basic and acidic residues" evidence="1">
    <location>
        <begin position="72"/>
        <end position="82"/>
    </location>
</feature>
<dbReference type="AlphaFoldDB" id="A0A6U8K5V8"/>